<comment type="subcellular location">
    <subcellularLocation>
        <location evidence="2">Cell inner membrane</location>
    </subcellularLocation>
</comment>
<dbReference type="EC" id="2.7.7.65" evidence="3"/>
<dbReference type="GO" id="GO:0005886">
    <property type="term" value="C:plasma membrane"/>
    <property type="evidence" value="ECO:0007669"/>
    <property type="project" value="UniProtKB-SubCell"/>
</dbReference>
<dbReference type="Gene3D" id="3.30.70.270">
    <property type="match status" value="1"/>
</dbReference>
<dbReference type="SUPFAM" id="SSF55073">
    <property type="entry name" value="Nucleotide cyclase"/>
    <property type="match status" value="1"/>
</dbReference>
<evidence type="ECO:0000256" key="3">
    <source>
        <dbReference type="ARBA" id="ARBA00012528"/>
    </source>
</evidence>
<dbReference type="GO" id="GO:0043709">
    <property type="term" value="P:cell adhesion involved in single-species biofilm formation"/>
    <property type="evidence" value="ECO:0007669"/>
    <property type="project" value="TreeGrafter"/>
</dbReference>
<comment type="catalytic activity">
    <reaction evidence="4">
        <text>2 GTP = 3',3'-c-di-GMP + 2 diphosphate</text>
        <dbReference type="Rhea" id="RHEA:24898"/>
        <dbReference type="ChEBI" id="CHEBI:33019"/>
        <dbReference type="ChEBI" id="CHEBI:37565"/>
        <dbReference type="ChEBI" id="CHEBI:58805"/>
        <dbReference type="EC" id="2.7.7.65"/>
    </reaction>
</comment>
<evidence type="ECO:0000259" key="6">
    <source>
        <dbReference type="PROSITE" id="PS50887"/>
    </source>
</evidence>
<dbReference type="RefSeq" id="WP_093501898.1">
    <property type="nucleotide sequence ID" value="NZ_BSSG01000002.1"/>
</dbReference>
<evidence type="ECO:0000313" key="7">
    <source>
        <dbReference type="EMBL" id="SFD55129.1"/>
    </source>
</evidence>
<feature type="transmembrane region" description="Helical" evidence="5">
    <location>
        <begin position="101"/>
        <end position="134"/>
    </location>
</feature>
<comment type="cofactor">
    <cofactor evidence="1">
        <name>Mg(2+)</name>
        <dbReference type="ChEBI" id="CHEBI:18420"/>
    </cofactor>
</comment>
<sequence length="343" mass="38563">MGRRFNRVLARLRKDFQLCIITLMGFFGVLGITPYAVYRLSQGNYPVGIADTVIVLSTIAAMSYAWRTGDTRKAGLWLVAVDSLCATLIAVKLGVNGLFWIYPLILLNFFMVVPLIALLATGAVLSVLVTYATLVPGSVFDSHYQMLSFLVTAMVAGIMSFIFAQRAAYQRRQLQSWATRDALTGARNRRIMDQELKIAVANKRRHGISSAVLVIDMDHFKQVNDRFGHPMGDQVLIKFVELTNRCFRHEDRLFRFGGEEFLLLLSNTNEKGLRAAALQLQAQIAQHLKTPDGPVTVSMGGAVLYADESWRDWLERADQQLYEAKRAGRNRIHIDIYPTVEMA</sequence>
<feature type="transmembrane region" description="Helical" evidence="5">
    <location>
        <begin position="44"/>
        <end position="64"/>
    </location>
</feature>
<evidence type="ECO:0000256" key="4">
    <source>
        <dbReference type="ARBA" id="ARBA00034247"/>
    </source>
</evidence>
<keyword evidence="5" id="KW-0812">Transmembrane</keyword>
<dbReference type="Proteomes" id="UP000243950">
    <property type="component" value="Unassembled WGS sequence"/>
</dbReference>
<dbReference type="GO" id="GO:1902201">
    <property type="term" value="P:negative regulation of bacterial-type flagellum-dependent cell motility"/>
    <property type="evidence" value="ECO:0007669"/>
    <property type="project" value="TreeGrafter"/>
</dbReference>
<evidence type="ECO:0000313" key="8">
    <source>
        <dbReference type="Proteomes" id="UP000243950"/>
    </source>
</evidence>
<proteinExistence type="predicted"/>
<dbReference type="FunFam" id="3.30.70.270:FF:000001">
    <property type="entry name" value="Diguanylate cyclase domain protein"/>
    <property type="match status" value="1"/>
</dbReference>
<feature type="transmembrane region" description="Helical" evidence="5">
    <location>
        <begin position="20"/>
        <end position="38"/>
    </location>
</feature>
<dbReference type="InterPro" id="IPR050469">
    <property type="entry name" value="Diguanylate_Cyclase"/>
</dbReference>
<gene>
    <name evidence="7" type="ORF">SAMN05216372_102384</name>
</gene>
<dbReference type="PANTHER" id="PTHR45138:SF9">
    <property type="entry name" value="DIGUANYLATE CYCLASE DGCM-RELATED"/>
    <property type="match status" value="1"/>
</dbReference>
<feature type="transmembrane region" description="Helical" evidence="5">
    <location>
        <begin position="146"/>
        <end position="164"/>
    </location>
</feature>
<dbReference type="InterPro" id="IPR000160">
    <property type="entry name" value="GGDEF_dom"/>
</dbReference>
<dbReference type="PANTHER" id="PTHR45138">
    <property type="entry name" value="REGULATORY COMPONENTS OF SENSORY TRANSDUCTION SYSTEM"/>
    <property type="match status" value="1"/>
</dbReference>
<keyword evidence="8" id="KW-1185">Reference proteome</keyword>
<dbReference type="InterPro" id="IPR043128">
    <property type="entry name" value="Rev_trsase/Diguanyl_cyclase"/>
</dbReference>
<dbReference type="PROSITE" id="PS50887">
    <property type="entry name" value="GGDEF"/>
    <property type="match status" value="1"/>
</dbReference>
<dbReference type="Pfam" id="PF00990">
    <property type="entry name" value="GGDEF"/>
    <property type="match status" value="1"/>
</dbReference>
<dbReference type="GO" id="GO:0052621">
    <property type="term" value="F:diguanylate cyclase activity"/>
    <property type="evidence" value="ECO:0007669"/>
    <property type="project" value="UniProtKB-EC"/>
</dbReference>
<keyword evidence="5" id="KW-1133">Transmembrane helix</keyword>
<protein>
    <recommendedName>
        <fullName evidence="3">diguanylate cyclase</fullName>
        <ecNumber evidence="3">2.7.7.65</ecNumber>
    </recommendedName>
</protein>
<dbReference type="AlphaFoldDB" id="A0A1I1T948"/>
<feature type="domain" description="GGDEF" evidence="6">
    <location>
        <begin position="208"/>
        <end position="337"/>
    </location>
</feature>
<evidence type="ECO:0000256" key="2">
    <source>
        <dbReference type="ARBA" id="ARBA00004533"/>
    </source>
</evidence>
<evidence type="ECO:0000256" key="1">
    <source>
        <dbReference type="ARBA" id="ARBA00001946"/>
    </source>
</evidence>
<organism evidence="7 8">
    <name type="scientific">Pseudomonas straminea</name>
    <dbReference type="NCBI Taxonomy" id="47882"/>
    <lineage>
        <taxon>Bacteria</taxon>
        <taxon>Pseudomonadati</taxon>
        <taxon>Pseudomonadota</taxon>
        <taxon>Gammaproteobacteria</taxon>
        <taxon>Pseudomonadales</taxon>
        <taxon>Pseudomonadaceae</taxon>
        <taxon>Phytopseudomonas</taxon>
    </lineage>
</organism>
<feature type="transmembrane region" description="Helical" evidence="5">
    <location>
        <begin position="76"/>
        <end position="95"/>
    </location>
</feature>
<evidence type="ECO:0000256" key="5">
    <source>
        <dbReference type="SAM" id="Phobius"/>
    </source>
</evidence>
<dbReference type="CDD" id="cd01949">
    <property type="entry name" value="GGDEF"/>
    <property type="match status" value="1"/>
</dbReference>
<dbReference type="InterPro" id="IPR029787">
    <property type="entry name" value="Nucleotide_cyclase"/>
</dbReference>
<dbReference type="SMART" id="SM00267">
    <property type="entry name" value="GGDEF"/>
    <property type="match status" value="1"/>
</dbReference>
<keyword evidence="5" id="KW-0472">Membrane</keyword>
<reference evidence="8" key="1">
    <citation type="submission" date="2016-10" db="EMBL/GenBank/DDBJ databases">
        <authorList>
            <person name="Varghese N."/>
            <person name="Submissions S."/>
        </authorList>
    </citation>
    <scope>NUCLEOTIDE SEQUENCE [LARGE SCALE GENOMIC DNA]</scope>
    <source>
        <strain evidence="8">JCM 2783</strain>
    </source>
</reference>
<name>A0A1I1T948_PSEOC</name>
<dbReference type="EMBL" id="FOMO01000002">
    <property type="protein sequence ID" value="SFD55129.1"/>
    <property type="molecule type" value="Genomic_DNA"/>
</dbReference>
<dbReference type="NCBIfam" id="TIGR00254">
    <property type="entry name" value="GGDEF"/>
    <property type="match status" value="1"/>
</dbReference>
<accession>A0A1I1T948</accession>